<evidence type="ECO:0008006" key="15">
    <source>
        <dbReference type="Google" id="ProtNLM"/>
    </source>
</evidence>
<evidence type="ECO:0000313" key="14">
    <source>
        <dbReference type="Proteomes" id="UP000823388"/>
    </source>
</evidence>
<keyword evidence="5" id="KW-0735">Signal-anchor</keyword>
<dbReference type="Proteomes" id="UP000823388">
    <property type="component" value="Chromosome 9N"/>
</dbReference>
<feature type="region of interest" description="Disordered" evidence="9">
    <location>
        <begin position="1"/>
        <end position="20"/>
    </location>
</feature>
<keyword evidence="3" id="KW-0808">Transferase</keyword>
<keyword evidence="6 10" id="KW-1133">Transmembrane helix</keyword>
<evidence type="ECO:0000256" key="5">
    <source>
        <dbReference type="ARBA" id="ARBA00022968"/>
    </source>
</evidence>
<evidence type="ECO:0000256" key="3">
    <source>
        <dbReference type="ARBA" id="ARBA00022679"/>
    </source>
</evidence>
<dbReference type="OrthoDB" id="2016263at2759"/>
<evidence type="ECO:0000256" key="7">
    <source>
        <dbReference type="ARBA" id="ARBA00023034"/>
    </source>
</evidence>
<evidence type="ECO:0000256" key="10">
    <source>
        <dbReference type="SAM" id="Phobius"/>
    </source>
</evidence>
<evidence type="ECO:0000256" key="6">
    <source>
        <dbReference type="ARBA" id="ARBA00022989"/>
    </source>
</evidence>
<accession>A0A8T0MCI5</accession>
<dbReference type="PANTHER" id="PTHR32285">
    <property type="entry name" value="PROTEIN TRICHOME BIREFRINGENCE-LIKE 9-RELATED"/>
    <property type="match status" value="1"/>
</dbReference>
<feature type="transmembrane region" description="Helical" evidence="10">
    <location>
        <begin position="61"/>
        <end position="79"/>
    </location>
</feature>
<dbReference type="Pfam" id="PF14416">
    <property type="entry name" value="PMR5N"/>
    <property type="match status" value="1"/>
</dbReference>
<dbReference type="InterPro" id="IPR026057">
    <property type="entry name" value="TBL_C"/>
</dbReference>
<evidence type="ECO:0000256" key="1">
    <source>
        <dbReference type="ARBA" id="ARBA00004323"/>
    </source>
</evidence>
<organism evidence="13 14">
    <name type="scientific">Panicum virgatum</name>
    <name type="common">Blackwell switchgrass</name>
    <dbReference type="NCBI Taxonomy" id="38727"/>
    <lineage>
        <taxon>Eukaryota</taxon>
        <taxon>Viridiplantae</taxon>
        <taxon>Streptophyta</taxon>
        <taxon>Embryophyta</taxon>
        <taxon>Tracheophyta</taxon>
        <taxon>Spermatophyta</taxon>
        <taxon>Magnoliopsida</taxon>
        <taxon>Liliopsida</taxon>
        <taxon>Poales</taxon>
        <taxon>Poaceae</taxon>
        <taxon>PACMAD clade</taxon>
        <taxon>Panicoideae</taxon>
        <taxon>Panicodae</taxon>
        <taxon>Paniceae</taxon>
        <taxon>Panicinae</taxon>
        <taxon>Panicum</taxon>
        <taxon>Panicum sect. Hiantes</taxon>
    </lineage>
</organism>
<evidence type="ECO:0000313" key="13">
    <source>
        <dbReference type="EMBL" id="KAG2534268.1"/>
    </source>
</evidence>
<evidence type="ECO:0000256" key="9">
    <source>
        <dbReference type="SAM" id="MobiDB-lite"/>
    </source>
</evidence>
<evidence type="ECO:0000259" key="12">
    <source>
        <dbReference type="Pfam" id="PF14416"/>
    </source>
</evidence>
<feature type="domain" description="Trichome birefringence-like C-terminal" evidence="11">
    <location>
        <begin position="168"/>
        <end position="473"/>
    </location>
</feature>
<sequence length="484" mass="53855">MTVSVTPAPARKARSTTAGAGGGGLDEAWLLVQAPPRKQSHATRAAACCFAIGVRPRVVRFYSLLLLALVLLLVLAASVTTDDGGAEPPTTVPRSSQGTGIGGVRGVHQQGAGGCDMSSGRWVYDGAAYPVYRESACRFMSDQAACEKFGRTDRRYQRWRWQPHGCDLPRFDAERLLLKLRDKRLAFVGDSLNRNQWVSMVCLIDTATPKLHKSMTNNGSLVSFKIHEYNASVDFYWSPLLVESNSDHPVHHRLPDRVIRAGSIAKHARRWGDADVLVFNSYLWWRRPAIKVMWRRSFEAAAEGDHRAAYEVTDGLRAFELAMRTWSEWLEHHVDRGRTKLFFTSMSPTHLHSDEWEAKSGGAGEGGNHQCYKETEPILADGHHGRDTDPAFARAVEAEVARLAERGVAVRVLNVTQLSEHRKDAHPSVHRRQWSPPTAAELEARARDPGSGADCIHWCLPGVPDVWNHMLYAHIVAERAQVDG</sequence>
<evidence type="ECO:0000256" key="4">
    <source>
        <dbReference type="ARBA" id="ARBA00022692"/>
    </source>
</evidence>
<keyword evidence="7" id="KW-0333">Golgi apparatus</keyword>
<feature type="region of interest" description="Disordered" evidence="9">
    <location>
        <begin position="83"/>
        <end position="103"/>
    </location>
</feature>
<feature type="domain" description="Trichome birefringence-like N-terminal" evidence="12">
    <location>
        <begin position="114"/>
        <end position="167"/>
    </location>
</feature>
<reference evidence="13" key="1">
    <citation type="submission" date="2020-05" db="EMBL/GenBank/DDBJ databases">
        <title>WGS assembly of Panicum virgatum.</title>
        <authorList>
            <person name="Lovell J.T."/>
            <person name="Jenkins J."/>
            <person name="Shu S."/>
            <person name="Juenger T.E."/>
            <person name="Schmutz J."/>
        </authorList>
    </citation>
    <scope>NUCLEOTIDE SEQUENCE</scope>
    <source>
        <strain evidence="13">AP13</strain>
    </source>
</reference>
<keyword evidence="14" id="KW-1185">Reference proteome</keyword>
<comment type="caution">
    <text evidence="13">The sequence shown here is derived from an EMBL/GenBank/DDBJ whole genome shotgun (WGS) entry which is preliminary data.</text>
</comment>
<gene>
    <name evidence="13" type="ORF">PVAP13_9NG038800</name>
</gene>
<name>A0A8T0MCI5_PANVG</name>
<protein>
    <recommendedName>
        <fullName evidence="15">Trichome birefringence-like N-terminal domain-containing protein</fullName>
    </recommendedName>
</protein>
<keyword evidence="8 10" id="KW-0472">Membrane</keyword>
<dbReference type="Pfam" id="PF13839">
    <property type="entry name" value="PC-Esterase"/>
    <property type="match status" value="1"/>
</dbReference>
<evidence type="ECO:0000256" key="2">
    <source>
        <dbReference type="ARBA" id="ARBA00007727"/>
    </source>
</evidence>
<evidence type="ECO:0000259" key="11">
    <source>
        <dbReference type="Pfam" id="PF13839"/>
    </source>
</evidence>
<evidence type="ECO:0000256" key="8">
    <source>
        <dbReference type="ARBA" id="ARBA00023136"/>
    </source>
</evidence>
<dbReference type="InterPro" id="IPR025846">
    <property type="entry name" value="TBL_N"/>
</dbReference>
<dbReference type="InterPro" id="IPR029962">
    <property type="entry name" value="TBL"/>
</dbReference>
<dbReference type="EMBL" id="CM029054">
    <property type="protein sequence ID" value="KAG2534268.1"/>
    <property type="molecule type" value="Genomic_DNA"/>
</dbReference>
<dbReference type="GO" id="GO:1990538">
    <property type="term" value="F:xylan O-acetyltransferase activity"/>
    <property type="evidence" value="ECO:0007669"/>
    <property type="project" value="UniProtKB-ARBA"/>
</dbReference>
<dbReference type="AlphaFoldDB" id="A0A8T0MCI5"/>
<comment type="subcellular location">
    <subcellularLocation>
        <location evidence="1">Golgi apparatus membrane</location>
        <topology evidence="1">Single-pass type II membrane protein</topology>
    </subcellularLocation>
</comment>
<dbReference type="PANTHER" id="PTHR32285:SF11">
    <property type="entry name" value="PROTEIN TRICHOME BIREFRINGENCE-LIKE 34"/>
    <property type="match status" value="1"/>
</dbReference>
<dbReference type="GO" id="GO:0000139">
    <property type="term" value="C:Golgi membrane"/>
    <property type="evidence" value="ECO:0007669"/>
    <property type="project" value="UniProtKB-SubCell"/>
</dbReference>
<keyword evidence="4 10" id="KW-0812">Transmembrane</keyword>
<comment type="similarity">
    <text evidence="2">Belongs to the PC-esterase family. TBL subfamily.</text>
</comment>
<proteinExistence type="inferred from homology"/>